<dbReference type="STRING" id="571915.CMUST_12650"/>
<sequence>MVEMKAAFYIESLKLARSLVGIVATFVIVFGVICLLGGITAGIVTGNPDLIRKAGTAATLDWSGLLSAATQISTVSMLLGFGIVLAWIFGREFSDHTVTALFALPISLTRIALAKFAVYLTWAFTVSNAVLLVVFVLGLLIGYGVPDADAWAAFGRLWVLLMFSIVLVTPVAWIVTLTRSLLAGVASTIVLIVLAQIGILAGIGGWVPPAVPALWALSAGTAVSLLQLAFTAGFAAGFAFLVCWSWRHLELDR</sequence>
<feature type="transmembrane region" description="Helical" evidence="1">
    <location>
        <begin position="157"/>
        <end position="175"/>
    </location>
</feature>
<evidence type="ECO:0000313" key="3">
    <source>
        <dbReference type="Proteomes" id="UP000035199"/>
    </source>
</evidence>
<name>A0A0G3H257_9CORY</name>
<gene>
    <name evidence="2" type="ORF">CMUST_12650</name>
</gene>
<feature type="transmembrane region" description="Helical" evidence="1">
    <location>
        <begin position="182"/>
        <end position="207"/>
    </location>
</feature>
<reference evidence="3" key="2">
    <citation type="submission" date="2015-05" db="EMBL/GenBank/DDBJ databases">
        <title>Complete genome sequence of Corynebacterium mustelae DSM 45274, isolated from various tissues of a male ferret with lethal sepsis.</title>
        <authorList>
            <person name="Ruckert C."/>
            <person name="Albersmeier A."/>
            <person name="Winkler A."/>
            <person name="Tauch A."/>
        </authorList>
    </citation>
    <scope>NUCLEOTIDE SEQUENCE [LARGE SCALE GENOMIC DNA]</scope>
    <source>
        <strain evidence="3">DSM 45274</strain>
    </source>
</reference>
<protein>
    <submittedName>
        <fullName evidence="2">ABC-2 family transporter protein</fullName>
    </submittedName>
</protein>
<organism evidence="2 3">
    <name type="scientific">Corynebacterium mustelae</name>
    <dbReference type="NCBI Taxonomy" id="571915"/>
    <lineage>
        <taxon>Bacteria</taxon>
        <taxon>Bacillati</taxon>
        <taxon>Actinomycetota</taxon>
        <taxon>Actinomycetes</taxon>
        <taxon>Mycobacteriales</taxon>
        <taxon>Corynebacteriaceae</taxon>
        <taxon>Corynebacterium</taxon>
    </lineage>
</organism>
<keyword evidence="1" id="KW-1133">Transmembrane helix</keyword>
<dbReference type="AlphaFoldDB" id="A0A0G3H257"/>
<evidence type="ECO:0000313" key="2">
    <source>
        <dbReference type="EMBL" id="AKK06835.1"/>
    </source>
</evidence>
<keyword evidence="1" id="KW-0472">Membrane</keyword>
<proteinExistence type="predicted"/>
<keyword evidence="3" id="KW-1185">Reference proteome</keyword>
<dbReference type="Proteomes" id="UP000035199">
    <property type="component" value="Chromosome"/>
</dbReference>
<feature type="transmembrane region" description="Helical" evidence="1">
    <location>
        <begin position="20"/>
        <end position="44"/>
    </location>
</feature>
<feature type="transmembrane region" description="Helical" evidence="1">
    <location>
        <begin position="120"/>
        <end position="145"/>
    </location>
</feature>
<accession>A0A0G3H257</accession>
<dbReference type="Pfam" id="PF12730">
    <property type="entry name" value="ABC2_membrane_4"/>
    <property type="match status" value="1"/>
</dbReference>
<dbReference type="KEGG" id="cmv:CMUST_12650"/>
<dbReference type="PATRIC" id="fig|571915.4.peg.2717"/>
<evidence type="ECO:0000256" key="1">
    <source>
        <dbReference type="SAM" id="Phobius"/>
    </source>
</evidence>
<dbReference type="EMBL" id="CP011542">
    <property type="protein sequence ID" value="AKK06835.1"/>
    <property type="molecule type" value="Genomic_DNA"/>
</dbReference>
<feature type="transmembrane region" description="Helical" evidence="1">
    <location>
        <begin position="213"/>
        <end position="246"/>
    </location>
</feature>
<feature type="transmembrane region" description="Helical" evidence="1">
    <location>
        <begin position="65"/>
        <end position="90"/>
    </location>
</feature>
<dbReference type="OrthoDB" id="4336274at2"/>
<keyword evidence="1" id="KW-0812">Transmembrane</keyword>
<reference evidence="2 3" key="1">
    <citation type="journal article" date="2015" name="Genome Announc.">
        <title>Complete Genome Sequence of the Type Strain Corynebacterium mustelae DSM 45274, Isolated from Various Tissues of a Male Ferret with Lethal Sepsis.</title>
        <authorList>
            <person name="Ruckert C."/>
            <person name="Eimer J."/>
            <person name="Winkler A."/>
            <person name="Tauch A."/>
        </authorList>
    </citation>
    <scope>NUCLEOTIDE SEQUENCE [LARGE SCALE GENOMIC DNA]</scope>
    <source>
        <strain evidence="2 3">DSM 45274</strain>
    </source>
</reference>